<evidence type="ECO:0000256" key="7">
    <source>
        <dbReference type="ARBA" id="ARBA00023139"/>
    </source>
</evidence>
<dbReference type="SUPFAM" id="SSF56954">
    <property type="entry name" value="Outer membrane efflux proteins (OEP)"/>
    <property type="match status" value="1"/>
</dbReference>
<sequence>NANLDIAKAQSNLSIANYNKAVVDAVNDVARAASQVETLAQKNQHQQQIEHDAQRVVGLAQARFNAGIIAGSRVSEAKIPALREQCNGLLLQGQWLDASIQLTSALGGGYHS</sequence>
<dbReference type="Pfam" id="PF02321">
    <property type="entry name" value="OEP"/>
    <property type="match status" value="1"/>
</dbReference>
<evidence type="ECO:0000256" key="6">
    <source>
        <dbReference type="ARBA" id="ARBA00023136"/>
    </source>
</evidence>
<comment type="function">
    <text evidence="9">Could be involved in resistance to puromycin, acriflavine and tetraphenylarsonium chloride.</text>
</comment>
<dbReference type="GO" id="GO:0016020">
    <property type="term" value="C:membrane"/>
    <property type="evidence" value="ECO:0007669"/>
    <property type="project" value="UniProtKB-SubCell"/>
</dbReference>
<proteinExistence type="inferred from homology"/>
<comment type="similarity">
    <text evidence="2">Belongs to the outer membrane factor (OMF) (TC 1.B.17) family.</text>
</comment>
<organism evidence="10">
    <name type="scientific">Salmonella enteritidis</name>
    <dbReference type="NCBI Taxonomy" id="149539"/>
    <lineage>
        <taxon>Bacteria</taxon>
        <taxon>Pseudomonadati</taxon>
        <taxon>Pseudomonadota</taxon>
        <taxon>Gammaproteobacteria</taxon>
        <taxon>Enterobacterales</taxon>
        <taxon>Enterobacteriaceae</taxon>
        <taxon>Salmonella</taxon>
    </lineage>
</organism>
<dbReference type="PANTHER" id="PTHR30203">
    <property type="entry name" value="OUTER MEMBRANE CATION EFFLUX PROTEIN"/>
    <property type="match status" value="1"/>
</dbReference>
<evidence type="ECO:0000256" key="3">
    <source>
        <dbReference type="ARBA" id="ARBA00022452"/>
    </source>
</evidence>
<dbReference type="EMBL" id="DAATDR010000081">
    <property type="protein sequence ID" value="HAE8171061.1"/>
    <property type="molecule type" value="Genomic_DNA"/>
</dbReference>
<dbReference type="PANTHER" id="PTHR30203:SF20">
    <property type="entry name" value="MULTIDRUG RESISTANCE OUTER MEMBRANE PROTEIN MDTP-RELATED"/>
    <property type="match status" value="1"/>
</dbReference>
<dbReference type="AlphaFoldDB" id="A0A737GE54"/>
<keyword evidence="3" id="KW-1134">Transmembrane beta strand</keyword>
<reference evidence="10" key="1">
    <citation type="journal article" date="2018" name="Genome Biol.">
        <title>SKESA: strategic k-mer extension for scrupulous assemblies.</title>
        <authorList>
            <person name="Souvorov A."/>
            <person name="Agarwala R."/>
            <person name="Lipman D.J."/>
        </authorList>
    </citation>
    <scope>NUCLEOTIDE SEQUENCE</scope>
    <source>
        <strain evidence="10">K2082</strain>
    </source>
</reference>
<comment type="subcellular location">
    <subcellularLocation>
        <location evidence="1">Cell outer membrane</location>
        <topology evidence="1">Lipid-anchor</topology>
    </subcellularLocation>
</comment>
<evidence type="ECO:0000256" key="2">
    <source>
        <dbReference type="ARBA" id="ARBA00007613"/>
    </source>
</evidence>
<accession>A0A737GE54</accession>
<keyword evidence="7" id="KW-0564">Palmitate</keyword>
<evidence type="ECO:0000256" key="9">
    <source>
        <dbReference type="ARBA" id="ARBA00037313"/>
    </source>
</evidence>
<comment type="caution">
    <text evidence="10">The sequence shown here is derived from an EMBL/GenBank/DDBJ whole genome shotgun (WGS) entry which is preliminary data.</text>
</comment>
<reference evidence="10" key="2">
    <citation type="submission" date="2018-07" db="EMBL/GenBank/DDBJ databases">
        <authorList>
            <consortium name="NCBI Pathogen Detection Project"/>
        </authorList>
    </citation>
    <scope>NUCLEOTIDE SEQUENCE</scope>
    <source>
        <strain evidence="10">K2082</strain>
    </source>
</reference>
<evidence type="ECO:0000256" key="4">
    <source>
        <dbReference type="ARBA" id="ARBA00022692"/>
    </source>
</evidence>
<evidence type="ECO:0000256" key="8">
    <source>
        <dbReference type="ARBA" id="ARBA00023288"/>
    </source>
</evidence>
<dbReference type="Gene3D" id="1.20.1600.10">
    <property type="entry name" value="Outer membrane efflux proteins (OEP)"/>
    <property type="match status" value="1"/>
</dbReference>
<evidence type="ECO:0000313" key="10">
    <source>
        <dbReference type="EMBL" id="HAE8171061.1"/>
    </source>
</evidence>
<evidence type="ECO:0000256" key="1">
    <source>
        <dbReference type="ARBA" id="ARBA00004459"/>
    </source>
</evidence>
<keyword evidence="6" id="KW-0472">Membrane</keyword>
<dbReference type="InterPro" id="IPR003423">
    <property type="entry name" value="OMP_efflux"/>
</dbReference>
<feature type="non-terminal residue" evidence="10">
    <location>
        <position position="1"/>
    </location>
</feature>
<keyword evidence="5" id="KW-0732">Signal</keyword>
<name>A0A737GE54_SALEN</name>
<dbReference type="InterPro" id="IPR010131">
    <property type="entry name" value="MdtP/NodT-like"/>
</dbReference>
<keyword evidence="8" id="KW-0449">Lipoprotein</keyword>
<keyword evidence="4" id="KW-0812">Transmembrane</keyword>
<protein>
    <submittedName>
        <fullName evidence="10">Multidrug resistance outer membrane protein MdtQ</fullName>
    </submittedName>
</protein>
<evidence type="ECO:0000256" key="5">
    <source>
        <dbReference type="ARBA" id="ARBA00022729"/>
    </source>
</evidence>
<gene>
    <name evidence="10" type="ORF">G4Y74_004647</name>
</gene>